<dbReference type="EMBL" id="FN667742">
    <property type="protein sequence ID" value="CBJ90612.1"/>
    <property type="molecule type" value="Genomic_DNA"/>
</dbReference>
<dbReference type="Proteomes" id="UP000008075">
    <property type="component" value="Chromosome"/>
</dbReference>
<protein>
    <submittedName>
        <fullName evidence="1">Uncharacterized protein</fullName>
    </submittedName>
</protein>
<dbReference type="KEGG" id="xne:XNC1_2554"/>
<dbReference type="AlphaFoldDB" id="D3VHG7"/>
<sequence length="79" mass="9015">MDWHSFHQNRVPVPTRITLRLIASNANTRQNRDDMTENIYGLSRFCNTHFDEWLACLNLSGVSMSMGTRATMSSAPDEP</sequence>
<evidence type="ECO:0000313" key="1">
    <source>
        <dbReference type="EMBL" id="CBJ90612.1"/>
    </source>
</evidence>
<reference evidence="1 2" key="1">
    <citation type="journal article" date="2011" name="PLoS ONE">
        <title>The entomopathogenic bacterial endosymbionts xenorhabdus and photorhabdus: convergent lifestyles from divergent genomes.</title>
        <authorList>
            <person name="Chaston J.M."/>
            <person name="Suen G."/>
            <person name="Tucker S.L."/>
            <person name="Andersen A.W."/>
            <person name="Bhasin A."/>
            <person name="Bode E."/>
            <person name="Bode H.B."/>
            <person name="Brachmann A.O."/>
            <person name="Cowles C.E."/>
            <person name="Cowles K.N."/>
            <person name="Darby C."/>
            <person name="de Leon L."/>
            <person name="Drace K."/>
            <person name="Du Z."/>
            <person name="Givaudan A."/>
            <person name="Herbert Tran E.E."/>
            <person name="Jewell K.A."/>
            <person name="Knack J.J."/>
            <person name="Krasomil-Osterfeld K.C."/>
            <person name="Kukor R."/>
            <person name="Lanois A."/>
            <person name="Latreille P."/>
            <person name="Leimgruber N.K."/>
            <person name="Lipke C.M."/>
            <person name="Liu R."/>
            <person name="Lu X."/>
            <person name="Martens E.C."/>
            <person name="Marri P.R."/>
            <person name="Medigue C."/>
            <person name="Menard M.L."/>
            <person name="Miller N.M."/>
            <person name="Morales-Soto N."/>
            <person name="Norton S."/>
            <person name="Ogier J.C."/>
            <person name="Orchard S.S."/>
            <person name="Park D."/>
            <person name="Park Y."/>
            <person name="Qurollo B.A."/>
            <person name="Sugar D.R."/>
            <person name="Richards G.R."/>
            <person name="Rouy Z."/>
            <person name="Slominski B."/>
            <person name="Slominski K."/>
            <person name="Snyder H."/>
            <person name="Tjaden B.C."/>
            <person name="van der Hoeven R."/>
            <person name="Welch R.D."/>
            <person name="Wheeler C."/>
            <person name="Xiang B."/>
            <person name="Barbazuk B."/>
            <person name="Gaudriault S."/>
            <person name="Goodner B."/>
            <person name="Slater S.C."/>
            <person name="Forst S."/>
            <person name="Goldman B.S."/>
            <person name="Goodrich-Blair H."/>
        </authorList>
    </citation>
    <scope>NUCLEOTIDE SEQUENCE [LARGE SCALE GENOMIC DNA]</scope>
    <source>
        <strain evidence="2">ATCC 19061 / DSM 3370 / CCUG 14189 / LMG 1036 / NCIMB 9965 / AN6</strain>
    </source>
</reference>
<organism evidence="1 2">
    <name type="scientific">Xenorhabdus nematophila (strain ATCC 19061 / DSM 3370 / CCUG 14189 / LMG 1036 / NCIMB 9965 / AN6)</name>
    <dbReference type="NCBI Taxonomy" id="406817"/>
    <lineage>
        <taxon>Bacteria</taxon>
        <taxon>Pseudomonadati</taxon>
        <taxon>Pseudomonadota</taxon>
        <taxon>Gammaproteobacteria</taxon>
        <taxon>Enterobacterales</taxon>
        <taxon>Morganellaceae</taxon>
        <taxon>Xenorhabdus</taxon>
    </lineage>
</organism>
<name>D3VHG7_XENNA</name>
<dbReference type="HOGENOM" id="CLU_2605250_0_0_6"/>
<evidence type="ECO:0000313" key="2">
    <source>
        <dbReference type="Proteomes" id="UP000008075"/>
    </source>
</evidence>
<proteinExistence type="predicted"/>
<accession>D3VHG7</accession>
<keyword evidence="2" id="KW-1185">Reference proteome</keyword>
<gene>
    <name evidence="1" type="ordered locus">XNC1_2554</name>
</gene>